<proteinExistence type="predicted"/>
<dbReference type="EMBL" id="JAMXQS010000006">
    <property type="protein sequence ID" value="MCO6050832.1"/>
    <property type="molecule type" value="Genomic_DNA"/>
</dbReference>
<dbReference type="RefSeq" id="WP_252819790.1">
    <property type="nucleotide sequence ID" value="NZ_JAMXQS010000006.1"/>
</dbReference>
<protein>
    <recommendedName>
        <fullName evidence="1">DUF6950 domain-containing protein</fullName>
    </recommendedName>
</protein>
<comment type="caution">
    <text evidence="2">The sequence shown here is derived from an EMBL/GenBank/DDBJ whole genome shotgun (WGS) entry which is preliminary data.</text>
</comment>
<gene>
    <name evidence="2" type="ORF">NGM99_13695</name>
</gene>
<evidence type="ECO:0000259" key="1">
    <source>
        <dbReference type="Pfam" id="PF22262"/>
    </source>
</evidence>
<evidence type="ECO:0000313" key="3">
    <source>
        <dbReference type="Proteomes" id="UP001205906"/>
    </source>
</evidence>
<reference evidence="2 3" key="1">
    <citation type="submission" date="2022-06" db="EMBL/GenBank/DDBJ databases">
        <title>Mesorhizobium sp. strain RP14 Genome sequencing and assembly.</title>
        <authorList>
            <person name="Kim I."/>
        </authorList>
    </citation>
    <scope>NUCLEOTIDE SEQUENCE [LARGE SCALE GENOMIC DNA]</scope>
    <source>
        <strain evidence="3">RP14(2022)</strain>
    </source>
</reference>
<dbReference type="Pfam" id="PF22262">
    <property type="entry name" value="DUF6950"/>
    <property type="match status" value="1"/>
</dbReference>
<organism evidence="2 3">
    <name type="scientific">Mesorhizobium liriopis</name>
    <dbReference type="NCBI Taxonomy" id="2953882"/>
    <lineage>
        <taxon>Bacteria</taxon>
        <taxon>Pseudomonadati</taxon>
        <taxon>Pseudomonadota</taxon>
        <taxon>Alphaproteobacteria</taxon>
        <taxon>Hyphomicrobiales</taxon>
        <taxon>Phyllobacteriaceae</taxon>
        <taxon>Mesorhizobium</taxon>
    </lineage>
</organism>
<sequence length="134" mass="14842">MADRFETVRDTLAAELAKPYTYGESDCFFLGCRMADALDPKLSLVEKYKGSYSSLRGAQTALRRRKCKSLAELFARDLEAFGPAEARLGDLVILRLEDGAEHVGICLGARFVTKTEHGRSDHTLFDCIAAFRCG</sequence>
<accession>A0ABT1C7L7</accession>
<keyword evidence="3" id="KW-1185">Reference proteome</keyword>
<name>A0ABT1C7L7_9HYPH</name>
<feature type="domain" description="DUF6950" evidence="1">
    <location>
        <begin position="8"/>
        <end position="132"/>
    </location>
</feature>
<dbReference type="InterPro" id="IPR053802">
    <property type="entry name" value="DUF6950"/>
</dbReference>
<dbReference type="Proteomes" id="UP001205906">
    <property type="component" value="Unassembled WGS sequence"/>
</dbReference>
<evidence type="ECO:0000313" key="2">
    <source>
        <dbReference type="EMBL" id="MCO6050832.1"/>
    </source>
</evidence>